<protein>
    <submittedName>
        <fullName evidence="1">Uncharacterized protein</fullName>
    </submittedName>
</protein>
<proteinExistence type="predicted"/>
<reference evidence="1 2" key="1">
    <citation type="submission" date="2024-04" db="EMBL/GenBank/DDBJ databases">
        <title>genome sequences of Mucor flavus KT1a and Helicostylum pulchrum KT1b strains isolated from the surface of a dry-aged beef.</title>
        <authorList>
            <person name="Toyotome T."/>
            <person name="Hosono M."/>
            <person name="Torimaru M."/>
            <person name="Fukuda K."/>
            <person name="Mikami N."/>
        </authorList>
    </citation>
    <scope>NUCLEOTIDE SEQUENCE [LARGE SCALE GENOMIC DNA]</scope>
    <source>
        <strain evidence="1 2">KT1a</strain>
    </source>
</reference>
<dbReference type="Proteomes" id="UP001473302">
    <property type="component" value="Unassembled WGS sequence"/>
</dbReference>
<comment type="caution">
    <text evidence="1">The sequence shown here is derived from an EMBL/GenBank/DDBJ whole genome shotgun (WGS) entry which is preliminary data.</text>
</comment>
<dbReference type="EMBL" id="BAABUK010000018">
    <property type="protein sequence ID" value="GAA5813892.1"/>
    <property type="molecule type" value="Genomic_DNA"/>
</dbReference>
<organism evidence="1 2">
    <name type="scientific">Mucor flavus</name>
    <dbReference type="NCBI Taxonomy" id="439312"/>
    <lineage>
        <taxon>Eukaryota</taxon>
        <taxon>Fungi</taxon>
        <taxon>Fungi incertae sedis</taxon>
        <taxon>Mucoromycota</taxon>
        <taxon>Mucoromycotina</taxon>
        <taxon>Mucoromycetes</taxon>
        <taxon>Mucorales</taxon>
        <taxon>Mucorineae</taxon>
        <taxon>Mucoraceae</taxon>
        <taxon>Mucor</taxon>
    </lineage>
</organism>
<sequence length="74" mass="8423">MEEALQSFVLLQANNAENEIFEAYIIKFSDHIDPSRNTDISSFFAFLPALIQSTIIEKIAGKSLKEDYIIRLSL</sequence>
<keyword evidence="2" id="KW-1185">Reference proteome</keyword>
<name>A0ABP9Z452_9FUNG</name>
<accession>A0ABP9Z452</accession>
<gene>
    <name evidence="1" type="ORF">MFLAVUS_007380</name>
</gene>
<evidence type="ECO:0000313" key="2">
    <source>
        <dbReference type="Proteomes" id="UP001473302"/>
    </source>
</evidence>
<evidence type="ECO:0000313" key="1">
    <source>
        <dbReference type="EMBL" id="GAA5813892.1"/>
    </source>
</evidence>